<sequence length="325" mass="36621">MVLDTRVILELIRDNMRVRGLPLPVPEDVLSKWTHGLSIPRDGEYLLFTGGLYQLLPYIEALVGQLEKLEKGVIGGLALKLAKRVAKISELAKFVAKPDKRMEEFSTKVLQSIVVLLEAAGVDFYYRPELDGYSGALLYDLGLDKSFQQHALKLYERLREVGVQKIVTVDPHTTHMLRNVYPRYVGGYSIEVKSYLELLYENLAKLEFQNASGPEVVIHDPCLYARFEDILEPPRRLLEAAGYRVVEPRRSGRLTYCCGGPIEAVAPRLSKRIAENRVEELSSYSTIIVTLCPICYANLSRVAPDNTRVEDISILLAERLVSRAG</sequence>
<gene>
    <name evidence="2" type="ordered locus">Hbut_0948</name>
</gene>
<dbReference type="PANTHER" id="PTHR43255">
    <property type="entry name" value="IRON-SULFUR-BINDING OXIDOREDUCTASE FADF-RELATED-RELATED"/>
    <property type="match status" value="1"/>
</dbReference>
<dbReference type="Pfam" id="PF02754">
    <property type="entry name" value="CCG"/>
    <property type="match status" value="1"/>
</dbReference>
<dbReference type="Proteomes" id="UP000002593">
    <property type="component" value="Chromosome"/>
</dbReference>
<evidence type="ECO:0000313" key="3">
    <source>
        <dbReference type="Proteomes" id="UP000002593"/>
    </source>
</evidence>
<organism evidence="2 3">
    <name type="scientific">Hyperthermus butylicus (strain DSM 5456 / JCM 9403 / PLM1-5)</name>
    <dbReference type="NCBI Taxonomy" id="415426"/>
    <lineage>
        <taxon>Archaea</taxon>
        <taxon>Thermoproteota</taxon>
        <taxon>Thermoprotei</taxon>
        <taxon>Desulfurococcales</taxon>
        <taxon>Pyrodictiaceae</taxon>
        <taxon>Hyperthermus</taxon>
    </lineage>
</organism>
<accession>A2BLD5</accession>
<dbReference type="AlphaFoldDB" id="A2BLD5"/>
<dbReference type="InterPro" id="IPR051460">
    <property type="entry name" value="HdrC_iron-sulfur_subunit"/>
</dbReference>
<protein>
    <submittedName>
        <fullName evidence="2">Fe-S oxidoreductase</fullName>
    </submittedName>
</protein>
<dbReference type="GO" id="GO:0005886">
    <property type="term" value="C:plasma membrane"/>
    <property type="evidence" value="ECO:0007669"/>
    <property type="project" value="TreeGrafter"/>
</dbReference>
<dbReference type="HOGENOM" id="CLU_023081_2_1_2"/>
<reference evidence="2 3" key="1">
    <citation type="journal article" date="2007" name="Archaea">
        <title>The genome of Hyperthermus butylicus: a sulfur-reducing, peptide fermenting, neutrophilic Crenarchaeote growing up to 108 degrees C.</title>
        <authorList>
            <person name="Brugger K."/>
            <person name="Chen L."/>
            <person name="Stark M."/>
            <person name="Zibat A."/>
            <person name="Redder P."/>
            <person name="Ruepp A."/>
            <person name="Awayez M."/>
            <person name="She Q."/>
            <person name="Garrett R.A."/>
            <person name="Klenk H.P."/>
        </authorList>
    </citation>
    <scope>NUCLEOTIDE SEQUENCE [LARGE SCALE GENOMIC DNA]</scope>
    <source>
        <strain evidence="3">DSM 5456 / JCM 9403 / PLM1-5</strain>
    </source>
</reference>
<dbReference type="EnsemblBacteria" id="ABM80796">
    <property type="protein sequence ID" value="ABM80796"/>
    <property type="gene ID" value="Hbut_0948"/>
</dbReference>
<dbReference type="RefSeq" id="WP_011822114.1">
    <property type="nucleotide sequence ID" value="NC_008818.1"/>
</dbReference>
<evidence type="ECO:0000313" key="2">
    <source>
        <dbReference type="EMBL" id="ABM80796.1"/>
    </source>
</evidence>
<dbReference type="GO" id="GO:0016491">
    <property type="term" value="F:oxidoreductase activity"/>
    <property type="evidence" value="ECO:0007669"/>
    <property type="project" value="UniProtKB-ARBA"/>
</dbReference>
<keyword evidence="3" id="KW-1185">Reference proteome</keyword>
<dbReference type="STRING" id="415426.Hbut_0948"/>
<dbReference type="eggNOG" id="arCOG00332">
    <property type="taxonomic scope" value="Archaea"/>
</dbReference>
<dbReference type="GeneID" id="4782371"/>
<name>A2BLD5_HYPBU</name>
<dbReference type="OrthoDB" id="42878at2157"/>
<dbReference type="EMBL" id="CP000493">
    <property type="protein sequence ID" value="ABM80796.1"/>
    <property type="molecule type" value="Genomic_DNA"/>
</dbReference>
<feature type="domain" description="Cysteine-rich" evidence="1">
    <location>
        <begin position="216"/>
        <end position="299"/>
    </location>
</feature>
<dbReference type="InterPro" id="IPR004017">
    <property type="entry name" value="Cys_rich_dom"/>
</dbReference>
<dbReference type="PANTHER" id="PTHR43255:SF2">
    <property type="entry name" value="HETERODISULFIDE REDUCTASE RELATED PROTEIN"/>
    <property type="match status" value="1"/>
</dbReference>
<evidence type="ECO:0000259" key="1">
    <source>
        <dbReference type="Pfam" id="PF02754"/>
    </source>
</evidence>
<dbReference type="KEGG" id="hbu:Hbut_0948"/>
<proteinExistence type="predicted"/>